<proteinExistence type="predicted"/>
<evidence type="ECO:0000313" key="1">
    <source>
        <dbReference type="EMBL" id="SJN23648.1"/>
    </source>
</evidence>
<gene>
    <name evidence="1" type="ORF">FM119_03740</name>
</gene>
<organism evidence="1 2">
    <name type="scientific">Mycetocola reblochoni REB411</name>
    <dbReference type="NCBI Taxonomy" id="1255698"/>
    <lineage>
        <taxon>Bacteria</taxon>
        <taxon>Bacillati</taxon>
        <taxon>Actinomycetota</taxon>
        <taxon>Actinomycetes</taxon>
        <taxon>Micrococcales</taxon>
        <taxon>Microbacteriaceae</taxon>
        <taxon>Mycetocola</taxon>
    </lineage>
</organism>
<dbReference type="Proteomes" id="UP000196778">
    <property type="component" value="Unassembled WGS sequence"/>
</dbReference>
<evidence type="ECO:0000313" key="2">
    <source>
        <dbReference type="Proteomes" id="UP000196778"/>
    </source>
</evidence>
<dbReference type="AlphaFoldDB" id="A0A1R4IVB0"/>
<sequence>MQVLFVESIEAGGLSEGHPDSDGVYWLDIWNQFPEAE</sequence>
<reference evidence="2" key="1">
    <citation type="submission" date="2017-02" db="EMBL/GenBank/DDBJ databases">
        <authorList>
            <person name="Dridi B."/>
        </authorList>
    </citation>
    <scope>NUCLEOTIDE SEQUENCE [LARGE SCALE GENOMIC DNA]</scope>
    <source>
        <strain evidence="2">EB411</strain>
    </source>
</reference>
<dbReference type="EMBL" id="FUKR01000022">
    <property type="protein sequence ID" value="SJN23648.1"/>
    <property type="molecule type" value="Genomic_DNA"/>
</dbReference>
<keyword evidence="2" id="KW-1185">Reference proteome</keyword>
<accession>A0A1R4IVB0</accession>
<name>A0A1R4IVB0_9MICO</name>
<protein>
    <submittedName>
        <fullName evidence="1">Uncharacterized protein</fullName>
    </submittedName>
</protein>